<accession>A0AAV5U768</accession>
<sequence length="185" mass="20344">QDNIFIAVLSELLGKERKETEREKKEETAMAHLFNKGSSSANEMAEIWDDTALIRMYEESISSTYNTVAPGTGASKSAAKKKTRAQPEQESNGWSVNDRCVAPYEESPNNKLWFPAVITRIDPSSGTVDVIFDGYEGTETVEIEEIFPEESLEGGDEQREEEEEGEQAMEVSSHPSFSAAPAAGG</sequence>
<feature type="region of interest" description="Disordered" evidence="1">
    <location>
        <begin position="68"/>
        <end position="97"/>
    </location>
</feature>
<feature type="compositionally biased region" description="Acidic residues" evidence="1">
    <location>
        <begin position="146"/>
        <end position="167"/>
    </location>
</feature>
<name>A0AAV5U768_9BILA</name>
<feature type="region of interest" description="Disordered" evidence="1">
    <location>
        <begin position="146"/>
        <end position="185"/>
    </location>
</feature>
<feature type="compositionally biased region" description="Low complexity" evidence="1">
    <location>
        <begin position="172"/>
        <end position="185"/>
    </location>
</feature>
<evidence type="ECO:0000313" key="3">
    <source>
        <dbReference type="EMBL" id="GMT02387.1"/>
    </source>
</evidence>
<evidence type="ECO:0000259" key="2">
    <source>
        <dbReference type="PROSITE" id="PS50304"/>
    </source>
</evidence>
<keyword evidence="4" id="KW-1185">Reference proteome</keyword>
<proteinExistence type="predicted"/>
<reference evidence="3" key="1">
    <citation type="submission" date="2023-10" db="EMBL/GenBank/DDBJ databases">
        <title>Genome assembly of Pristionchus species.</title>
        <authorList>
            <person name="Yoshida K."/>
            <person name="Sommer R.J."/>
        </authorList>
    </citation>
    <scope>NUCLEOTIDE SEQUENCE</scope>
    <source>
        <strain evidence="3">RS0144</strain>
    </source>
</reference>
<dbReference type="Proteomes" id="UP001432027">
    <property type="component" value="Unassembled WGS sequence"/>
</dbReference>
<dbReference type="PROSITE" id="PS50304">
    <property type="entry name" value="TUDOR"/>
    <property type="match status" value="1"/>
</dbReference>
<dbReference type="InterPro" id="IPR002999">
    <property type="entry name" value="Tudor"/>
</dbReference>
<dbReference type="SUPFAM" id="SSF63748">
    <property type="entry name" value="Tudor/PWWP/MBT"/>
    <property type="match status" value="1"/>
</dbReference>
<evidence type="ECO:0000256" key="1">
    <source>
        <dbReference type="SAM" id="MobiDB-lite"/>
    </source>
</evidence>
<feature type="non-terminal residue" evidence="3">
    <location>
        <position position="1"/>
    </location>
</feature>
<dbReference type="Pfam" id="PF20636">
    <property type="entry name" value="SMN_G2-BD"/>
    <property type="match status" value="1"/>
</dbReference>
<dbReference type="InterPro" id="IPR049481">
    <property type="entry name" value="SMN_G2-BD"/>
</dbReference>
<feature type="domain" description="Tudor" evidence="2">
    <location>
        <begin position="93"/>
        <end position="156"/>
    </location>
</feature>
<evidence type="ECO:0000313" key="4">
    <source>
        <dbReference type="Proteomes" id="UP001432027"/>
    </source>
</evidence>
<organism evidence="3 4">
    <name type="scientific">Pristionchus entomophagus</name>
    <dbReference type="NCBI Taxonomy" id="358040"/>
    <lineage>
        <taxon>Eukaryota</taxon>
        <taxon>Metazoa</taxon>
        <taxon>Ecdysozoa</taxon>
        <taxon>Nematoda</taxon>
        <taxon>Chromadorea</taxon>
        <taxon>Rhabditida</taxon>
        <taxon>Rhabditina</taxon>
        <taxon>Diplogasteromorpha</taxon>
        <taxon>Diplogasteroidea</taxon>
        <taxon>Neodiplogasteridae</taxon>
        <taxon>Pristionchus</taxon>
    </lineage>
</organism>
<protein>
    <recommendedName>
        <fullName evidence="2">Tudor domain-containing protein</fullName>
    </recommendedName>
</protein>
<dbReference type="AlphaFoldDB" id="A0AAV5U768"/>
<comment type="caution">
    <text evidence="3">The sequence shown here is derived from an EMBL/GenBank/DDBJ whole genome shotgun (WGS) entry which is preliminary data.</text>
</comment>
<feature type="non-terminal residue" evidence="3">
    <location>
        <position position="185"/>
    </location>
</feature>
<dbReference type="EMBL" id="BTSX01000005">
    <property type="protein sequence ID" value="GMT02387.1"/>
    <property type="molecule type" value="Genomic_DNA"/>
</dbReference>
<dbReference type="SMART" id="SM00333">
    <property type="entry name" value="TUDOR"/>
    <property type="match status" value="1"/>
</dbReference>
<feature type="compositionally biased region" description="Polar residues" evidence="1">
    <location>
        <begin position="86"/>
        <end position="95"/>
    </location>
</feature>
<dbReference type="Gene3D" id="2.30.30.140">
    <property type="match status" value="1"/>
</dbReference>
<gene>
    <name evidence="3" type="ORF">PENTCL1PPCAC_24561</name>
</gene>